<dbReference type="Proteomes" id="UP000299102">
    <property type="component" value="Unassembled WGS sequence"/>
</dbReference>
<organism evidence="2 3">
    <name type="scientific">Eumeta variegata</name>
    <name type="common">Bagworm moth</name>
    <name type="synonym">Eumeta japonica</name>
    <dbReference type="NCBI Taxonomy" id="151549"/>
    <lineage>
        <taxon>Eukaryota</taxon>
        <taxon>Metazoa</taxon>
        <taxon>Ecdysozoa</taxon>
        <taxon>Arthropoda</taxon>
        <taxon>Hexapoda</taxon>
        <taxon>Insecta</taxon>
        <taxon>Pterygota</taxon>
        <taxon>Neoptera</taxon>
        <taxon>Endopterygota</taxon>
        <taxon>Lepidoptera</taxon>
        <taxon>Glossata</taxon>
        <taxon>Ditrysia</taxon>
        <taxon>Tineoidea</taxon>
        <taxon>Psychidae</taxon>
        <taxon>Oiketicinae</taxon>
        <taxon>Eumeta</taxon>
    </lineage>
</organism>
<proteinExistence type="predicted"/>
<protein>
    <submittedName>
        <fullName evidence="2">Uncharacterized protein</fullName>
    </submittedName>
</protein>
<evidence type="ECO:0000313" key="2">
    <source>
        <dbReference type="EMBL" id="GBP34477.1"/>
    </source>
</evidence>
<evidence type="ECO:0000256" key="1">
    <source>
        <dbReference type="SAM" id="MobiDB-lite"/>
    </source>
</evidence>
<feature type="region of interest" description="Disordered" evidence="1">
    <location>
        <begin position="47"/>
        <end position="78"/>
    </location>
</feature>
<gene>
    <name evidence="2" type="ORF">EVAR_29872_1</name>
</gene>
<dbReference type="EMBL" id="BGZK01000289">
    <property type="protein sequence ID" value="GBP34477.1"/>
    <property type="molecule type" value="Genomic_DNA"/>
</dbReference>
<evidence type="ECO:0000313" key="3">
    <source>
        <dbReference type="Proteomes" id="UP000299102"/>
    </source>
</evidence>
<comment type="caution">
    <text evidence="2">The sequence shown here is derived from an EMBL/GenBank/DDBJ whole genome shotgun (WGS) entry which is preliminary data.</text>
</comment>
<sequence length="106" mass="11953">MFFVEARREAQYSGQGFSRAFGKYDGIFSWQVHAIEATIVSVGVRKVKTREQQRPTPRSPSRLSPNTGLGAGENKERRCNETVRAVRCSRARLHTRARHPPAATEP</sequence>
<dbReference type="AlphaFoldDB" id="A0A4C1V832"/>
<name>A0A4C1V832_EUMVA</name>
<accession>A0A4C1V832</accession>
<keyword evidence="3" id="KW-1185">Reference proteome</keyword>
<feature type="compositionally biased region" description="Low complexity" evidence="1">
    <location>
        <begin position="54"/>
        <end position="65"/>
    </location>
</feature>
<reference evidence="2 3" key="1">
    <citation type="journal article" date="2019" name="Commun. Biol.">
        <title>The bagworm genome reveals a unique fibroin gene that provides high tensile strength.</title>
        <authorList>
            <person name="Kono N."/>
            <person name="Nakamura H."/>
            <person name="Ohtoshi R."/>
            <person name="Tomita M."/>
            <person name="Numata K."/>
            <person name="Arakawa K."/>
        </authorList>
    </citation>
    <scope>NUCLEOTIDE SEQUENCE [LARGE SCALE GENOMIC DNA]</scope>
</reference>